<dbReference type="PANTHER" id="PTHR21708">
    <property type="entry name" value="PROBABLE 2-DEHYDROPANTOATE 2-REDUCTASE"/>
    <property type="match status" value="1"/>
</dbReference>
<dbReference type="GO" id="GO:0005737">
    <property type="term" value="C:cytoplasm"/>
    <property type="evidence" value="ECO:0007669"/>
    <property type="project" value="TreeGrafter"/>
</dbReference>
<comment type="function">
    <text evidence="4">Catalyzes the NADPH-dependent reduction of ketopantoate into pantoic acid.</text>
</comment>
<dbReference type="InterPro" id="IPR013328">
    <property type="entry name" value="6PGD_dom2"/>
</dbReference>
<comment type="similarity">
    <text evidence="1 4">Belongs to the ketopantoate reductase family.</text>
</comment>
<reference evidence="8" key="1">
    <citation type="submission" date="2016-05" db="EMBL/GenBank/DDBJ databases">
        <title>Comparative genomics of biotechnologically important yeasts.</title>
        <authorList>
            <consortium name="DOE Joint Genome Institute"/>
            <person name="Riley R."/>
            <person name="Haridas S."/>
            <person name="Wolfe K.H."/>
            <person name="Lopes M.R."/>
            <person name="Hittinger C.T."/>
            <person name="Goker M."/>
            <person name="Salamov A."/>
            <person name="Wisecaver J."/>
            <person name="Long T.M."/>
            <person name="Aerts A.L."/>
            <person name="Barry K."/>
            <person name="Choi C."/>
            <person name="Clum A."/>
            <person name="Coughlan A.Y."/>
            <person name="Deshpande S."/>
            <person name="Douglass A.P."/>
            <person name="Hanson S.J."/>
            <person name="Klenk H.-P."/>
            <person name="Labutti K."/>
            <person name="Lapidus A."/>
            <person name="Lindquist E."/>
            <person name="Lipzen A."/>
            <person name="Meier-Kolthoff J.P."/>
            <person name="Ohm R.A."/>
            <person name="Otillar R.P."/>
            <person name="Pangilinan J."/>
            <person name="Peng Y."/>
            <person name="Rokas A."/>
            <person name="Rosa C.A."/>
            <person name="Scheuner C."/>
            <person name="Sibirny A.A."/>
            <person name="Slot J.C."/>
            <person name="Stielow J.B."/>
            <person name="Sun H."/>
            <person name="Kurtzman C.P."/>
            <person name="Blackwell M."/>
            <person name="Grigoriev I.V."/>
            <person name="Jeffries T.W."/>
        </authorList>
    </citation>
    <scope>NUCLEOTIDE SEQUENCE [LARGE SCALE GENOMIC DNA]</scope>
    <source>
        <strain evidence="8">NRRL Y-2460</strain>
    </source>
</reference>
<dbReference type="InterPro" id="IPR008927">
    <property type="entry name" value="6-PGluconate_DH-like_C_sf"/>
</dbReference>
<keyword evidence="3 4" id="KW-0560">Oxidoreductase</keyword>
<dbReference type="Pfam" id="PF08546">
    <property type="entry name" value="ApbA_C"/>
    <property type="match status" value="1"/>
</dbReference>
<gene>
    <name evidence="7" type="ORF">PACTADRAFT_49102</name>
</gene>
<keyword evidence="2 4" id="KW-0521">NADP</keyword>
<proteinExistence type="inferred from homology"/>
<dbReference type="InterPro" id="IPR013332">
    <property type="entry name" value="KPR_N"/>
</dbReference>
<feature type="domain" description="Ketopantoate reductase C-terminal" evidence="6">
    <location>
        <begin position="193"/>
        <end position="315"/>
    </location>
</feature>
<protein>
    <recommendedName>
        <fullName evidence="4">2-dehydropantoate 2-reductase</fullName>
        <ecNumber evidence="4">1.1.1.169</ecNumber>
    </recommendedName>
    <alternativeName>
        <fullName evidence="4">Ketopantoate reductase</fullName>
    </alternativeName>
</protein>
<dbReference type="NCBIfam" id="TIGR00745">
    <property type="entry name" value="apbA_panE"/>
    <property type="match status" value="1"/>
</dbReference>
<dbReference type="Gene3D" id="1.10.1040.10">
    <property type="entry name" value="N-(1-d-carboxylethyl)-l-norvaline Dehydrogenase, domain 2"/>
    <property type="match status" value="1"/>
</dbReference>
<evidence type="ECO:0000259" key="6">
    <source>
        <dbReference type="Pfam" id="PF08546"/>
    </source>
</evidence>
<evidence type="ECO:0000256" key="2">
    <source>
        <dbReference type="ARBA" id="ARBA00022857"/>
    </source>
</evidence>
<feature type="domain" description="Ketopantoate reductase N-terminal" evidence="5">
    <location>
        <begin position="7"/>
        <end position="161"/>
    </location>
</feature>
<dbReference type="Pfam" id="PF02558">
    <property type="entry name" value="ApbA"/>
    <property type="match status" value="1"/>
</dbReference>
<sequence length="338" mass="37386">MSSKSKVLLIGSGGVGTIASYVLESNGKAEVTSVIRSDYQLVLDSGYQIKSIDYGEINNFRPSHIVNNVLDSIKYGPFDYVVVTTKNQPDIFSIEELIAPVIIKEKTTIVLIQNGFGIEKTIIEKFPGTIVLSGVQMISSTLYDGIIDQPGPDSMSIGIFNNNISTKNDQYLIAQNFISLYSNEKNNCYYDENVKYTRWRKLVYNATLNSTCALTDLDVGRVELFGGVDTLIKPAMKEVLAIAKSDGVELPESIMEFMIRSDDGVWYSPSMLVDLRKGNFIESVVILGNALDVAKENGISAPTLTVLYNLLQLIQARTKERKGLIKLPIQRPISNTTN</sequence>
<evidence type="ECO:0000256" key="4">
    <source>
        <dbReference type="RuleBase" id="RU362068"/>
    </source>
</evidence>
<dbReference type="GO" id="GO:0015940">
    <property type="term" value="P:pantothenate biosynthetic process"/>
    <property type="evidence" value="ECO:0007669"/>
    <property type="project" value="InterPro"/>
</dbReference>
<evidence type="ECO:0000256" key="1">
    <source>
        <dbReference type="ARBA" id="ARBA00007870"/>
    </source>
</evidence>
<keyword evidence="8" id="KW-1185">Reference proteome</keyword>
<dbReference type="SUPFAM" id="SSF51735">
    <property type="entry name" value="NAD(P)-binding Rossmann-fold domains"/>
    <property type="match status" value="1"/>
</dbReference>
<dbReference type="STRING" id="669874.A0A1E4U064"/>
<comment type="catalytic activity">
    <reaction evidence="4">
        <text>(R)-pantoate + NADP(+) = 2-dehydropantoate + NADPH + H(+)</text>
        <dbReference type="Rhea" id="RHEA:16233"/>
        <dbReference type="ChEBI" id="CHEBI:11561"/>
        <dbReference type="ChEBI" id="CHEBI:15378"/>
        <dbReference type="ChEBI" id="CHEBI:15980"/>
        <dbReference type="ChEBI" id="CHEBI:57783"/>
        <dbReference type="ChEBI" id="CHEBI:58349"/>
        <dbReference type="EC" id="1.1.1.169"/>
    </reaction>
</comment>
<dbReference type="EC" id="1.1.1.169" evidence="4"/>
<dbReference type="Proteomes" id="UP000094236">
    <property type="component" value="Unassembled WGS sequence"/>
</dbReference>
<evidence type="ECO:0000313" key="8">
    <source>
        <dbReference type="Proteomes" id="UP000094236"/>
    </source>
</evidence>
<evidence type="ECO:0000313" key="7">
    <source>
        <dbReference type="EMBL" id="ODV97379.1"/>
    </source>
</evidence>
<dbReference type="AlphaFoldDB" id="A0A1E4U064"/>
<dbReference type="InterPro" id="IPR036291">
    <property type="entry name" value="NAD(P)-bd_dom_sf"/>
</dbReference>
<name>A0A1E4U064_PACTA</name>
<dbReference type="InterPro" id="IPR013752">
    <property type="entry name" value="KPA_reductase"/>
</dbReference>
<dbReference type="PANTHER" id="PTHR21708:SF30">
    <property type="entry name" value="2-DEHYDROPANTOATE 2-REDUCTASE-RELATED"/>
    <property type="match status" value="1"/>
</dbReference>
<dbReference type="FunFam" id="1.10.1040.10:FF:000017">
    <property type="entry name" value="2-dehydropantoate 2-reductase"/>
    <property type="match status" value="1"/>
</dbReference>
<dbReference type="InterPro" id="IPR051402">
    <property type="entry name" value="KPR-Related"/>
</dbReference>
<evidence type="ECO:0000256" key="3">
    <source>
        <dbReference type="ARBA" id="ARBA00023002"/>
    </source>
</evidence>
<organism evidence="7 8">
    <name type="scientific">Pachysolen tannophilus NRRL Y-2460</name>
    <dbReference type="NCBI Taxonomy" id="669874"/>
    <lineage>
        <taxon>Eukaryota</taxon>
        <taxon>Fungi</taxon>
        <taxon>Dikarya</taxon>
        <taxon>Ascomycota</taxon>
        <taxon>Saccharomycotina</taxon>
        <taxon>Pichiomycetes</taxon>
        <taxon>Pachysolenaceae</taxon>
        <taxon>Pachysolen</taxon>
    </lineage>
</organism>
<dbReference type="EMBL" id="KV454012">
    <property type="protein sequence ID" value="ODV97379.1"/>
    <property type="molecule type" value="Genomic_DNA"/>
</dbReference>
<dbReference type="GO" id="GO:0008677">
    <property type="term" value="F:2-dehydropantoate 2-reductase activity"/>
    <property type="evidence" value="ECO:0007669"/>
    <property type="project" value="UniProtKB-EC"/>
</dbReference>
<dbReference type="InterPro" id="IPR003710">
    <property type="entry name" value="ApbA"/>
</dbReference>
<dbReference type="SUPFAM" id="SSF48179">
    <property type="entry name" value="6-phosphogluconate dehydrogenase C-terminal domain-like"/>
    <property type="match status" value="1"/>
</dbReference>
<accession>A0A1E4U064</accession>
<dbReference type="OrthoDB" id="3609at2759"/>
<evidence type="ECO:0000259" key="5">
    <source>
        <dbReference type="Pfam" id="PF02558"/>
    </source>
</evidence>
<dbReference type="Gene3D" id="3.40.50.720">
    <property type="entry name" value="NAD(P)-binding Rossmann-like Domain"/>
    <property type="match status" value="1"/>
</dbReference>